<dbReference type="Pfam" id="PF04043">
    <property type="entry name" value="PMEI"/>
    <property type="match status" value="1"/>
</dbReference>
<dbReference type="NCBIfam" id="TIGR01614">
    <property type="entry name" value="PME_inhib"/>
    <property type="match status" value="1"/>
</dbReference>
<evidence type="ECO:0000259" key="2">
    <source>
        <dbReference type="SMART" id="SM00856"/>
    </source>
</evidence>
<dbReference type="InterPro" id="IPR035513">
    <property type="entry name" value="Invertase/methylesterase_inhib"/>
</dbReference>
<proteinExistence type="predicted"/>
<dbReference type="Gene3D" id="1.20.140.40">
    <property type="entry name" value="Invertase/pectin methylesterase inhibitor family protein"/>
    <property type="match status" value="1"/>
</dbReference>
<evidence type="ECO:0000313" key="4">
    <source>
        <dbReference type="Proteomes" id="UP001168877"/>
    </source>
</evidence>
<reference evidence="3" key="2">
    <citation type="submission" date="2023-06" db="EMBL/GenBank/DDBJ databases">
        <authorList>
            <person name="Swenson N.G."/>
            <person name="Wegrzyn J.L."/>
            <person name="Mcevoy S.L."/>
        </authorList>
    </citation>
    <scope>NUCLEOTIDE SEQUENCE</scope>
    <source>
        <strain evidence="3">NS2018</strain>
        <tissue evidence="3">Leaf</tissue>
    </source>
</reference>
<dbReference type="SUPFAM" id="SSF101148">
    <property type="entry name" value="Plant invertase/pectin methylesterase inhibitor"/>
    <property type="match status" value="1"/>
</dbReference>
<evidence type="ECO:0000313" key="3">
    <source>
        <dbReference type="EMBL" id="KAK0600298.1"/>
    </source>
</evidence>
<feature type="signal peptide" evidence="1">
    <location>
        <begin position="1"/>
        <end position="29"/>
    </location>
</feature>
<sequence length="178" mass="19997">MDSHFQRHVLIQMTIFFFLFIHSIPSTNANLIDDVCNVFKDPRSCISALKQDPKIISAPDFKTLAKNAVRFAISNSTDSKNFIQDMAQKSTEPTLKKALESCLSERGYGYVIRDFKIVLREIDEDPESASYDAMVAQDGAQYCEETLASSGLKVDSVTTRNDYVKLYSIVCSAVMDKI</sequence>
<dbReference type="Proteomes" id="UP001168877">
    <property type="component" value="Unassembled WGS sequence"/>
</dbReference>
<feature type="domain" description="Pectinesterase inhibitor" evidence="2">
    <location>
        <begin position="27"/>
        <end position="173"/>
    </location>
</feature>
<organism evidence="3 4">
    <name type="scientific">Acer saccharum</name>
    <name type="common">Sugar maple</name>
    <dbReference type="NCBI Taxonomy" id="4024"/>
    <lineage>
        <taxon>Eukaryota</taxon>
        <taxon>Viridiplantae</taxon>
        <taxon>Streptophyta</taxon>
        <taxon>Embryophyta</taxon>
        <taxon>Tracheophyta</taxon>
        <taxon>Spermatophyta</taxon>
        <taxon>Magnoliopsida</taxon>
        <taxon>eudicotyledons</taxon>
        <taxon>Gunneridae</taxon>
        <taxon>Pentapetalae</taxon>
        <taxon>rosids</taxon>
        <taxon>malvids</taxon>
        <taxon>Sapindales</taxon>
        <taxon>Sapindaceae</taxon>
        <taxon>Hippocastanoideae</taxon>
        <taxon>Acereae</taxon>
        <taxon>Acer</taxon>
    </lineage>
</organism>
<dbReference type="InterPro" id="IPR034088">
    <property type="entry name" value="Pla_a_1-like"/>
</dbReference>
<protein>
    <recommendedName>
        <fullName evidence="2">Pectinesterase inhibitor domain-containing protein</fullName>
    </recommendedName>
</protein>
<dbReference type="CDD" id="cd15795">
    <property type="entry name" value="PMEI-Pla_a_1_like"/>
    <property type="match status" value="1"/>
</dbReference>
<dbReference type="AlphaFoldDB" id="A0AA39W2T6"/>
<feature type="chain" id="PRO_5041470925" description="Pectinesterase inhibitor domain-containing protein" evidence="1">
    <location>
        <begin position="30"/>
        <end position="178"/>
    </location>
</feature>
<dbReference type="EMBL" id="JAUESC010000003">
    <property type="protein sequence ID" value="KAK0600298.1"/>
    <property type="molecule type" value="Genomic_DNA"/>
</dbReference>
<accession>A0AA39W2T6</accession>
<dbReference type="SMART" id="SM00856">
    <property type="entry name" value="PMEI"/>
    <property type="match status" value="1"/>
</dbReference>
<dbReference type="GO" id="GO:0004857">
    <property type="term" value="F:enzyme inhibitor activity"/>
    <property type="evidence" value="ECO:0007669"/>
    <property type="project" value="InterPro"/>
</dbReference>
<gene>
    <name evidence="3" type="ORF">LWI29_013520</name>
</gene>
<name>A0AA39W2T6_ACESA</name>
<dbReference type="InterPro" id="IPR006501">
    <property type="entry name" value="Pectinesterase_inhib_dom"/>
</dbReference>
<reference evidence="3" key="1">
    <citation type="journal article" date="2022" name="Plant J.">
        <title>Strategies of tolerance reflected in two North American maple genomes.</title>
        <authorList>
            <person name="McEvoy S.L."/>
            <person name="Sezen U.U."/>
            <person name="Trouern-Trend A."/>
            <person name="McMahon S.M."/>
            <person name="Schaberg P.G."/>
            <person name="Yang J."/>
            <person name="Wegrzyn J.L."/>
            <person name="Swenson N.G."/>
        </authorList>
    </citation>
    <scope>NUCLEOTIDE SEQUENCE</scope>
    <source>
        <strain evidence="3">NS2018</strain>
    </source>
</reference>
<evidence type="ECO:0000256" key="1">
    <source>
        <dbReference type="SAM" id="SignalP"/>
    </source>
</evidence>
<comment type="caution">
    <text evidence="3">The sequence shown here is derived from an EMBL/GenBank/DDBJ whole genome shotgun (WGS) entry which is preliminary data.</text>
</comment>
<keyword evidence="4" id="KW-1185">Reference proteome</keyword>
<dbReference type="PANTHER" id="PTHR31890:SF9">
    <property type="entry name" value="PLANT INVERTASE_PECTIN METHYLESTERASE INHIBITOR SUPERFAMILY PROTEIN"/>
    <property type="match status" value="1"/>
</dbReference>
<keyword evidence="1" id="KW-0732">Signal</keyword>
<dbReference type="PANTHER" id="PTHR31890">
    <property type="entry name" value="PLANT INVERTASE/PECTIN METHYLESTERASE INHIBITOR SUPERFAMILY PROTEIN"/>
    <property type="match status" value="1"/>
</dbReference>